<gene>
    <name evidence="14" type="ORF">H8716_00190</name>
</gene>
<feature type="transmembrane region" description="Helical" evidence="12">
    <location>
        <begin position="20"/>
        <end position="40"/>
    </location>
</feature>
<keyword evidence="7 14" id="KW-0418">Kinase</keyword>
<feature type="transmembrane region" description="Helical" evidence="12">
    <location>
        <begin position="298"/>
        <end position="321"/>
    </location>
</feature>
<evidence type="ECO:0000256" key="11">
    <source>
        <dbReference type="ARBA" id="ARBA00023136"/>
    </source>
</evidence>
<dbReference type="InterPro" id="IPR003594">
    <property type="entry name" value="HATPase_dom"/>
</dbReference>
<dbReference type="Pfam" id="PF02518">
    <property type="entry name" value="HATPase_c"/>
    <property type="match status" value="1"/>
</dbReference>
<keyword evidence="8" id="KW-0067">ATP-binding</keyword>
<keyword evidence="5 12" id="KW-0812">Transmembrane</keyword>
<evidence type="ECO:0000256" key="1">
    <source>
        <dbReference type="ARBA" id="ARBA00004651"/>
    </source>
</evidence>
<evidence type="ECO:0000256" key="9">
    <source>
        <dbReference type="ARBA" id="ARBA00022989"/>
    </source>
</evidence>
<keyword evidence="15" id="KW-1185">Reference proteome</keyword>
<protein>
    <submittedName>
        <fullName evidence="14">Sensor histidine kinase</fullName>
    </submittedName>
</protein>
<keyword evidence="2" id="KW-1003">Cell membrane</keyword>
<dbReference type="InterPro" id="IPR010559">
    <property type="entry name" value="Sig_transdc_His_kin_internal"/>
</dbReference>
<evidence type="ECO:0000313" key="15">
    <source>
        <dbReference type="Proteomes" id="UP000657421"/>
    </source>
</evidence>
<dbReference type="EMBL" id="JACRSZ010000001">
    <property type="protein sequence ID" value="MBC8571516.1"/>
    <property type="molecule type" value="Genomic_DNA"/>
</dbReference>
<dbReference type="SUPFAM" id="SSF55874">
    <property type="entry name" value="ATPase domain of HSP90 chaperone/DNA topoisomerase II/histidine kinase"/>
    <property type="match status" value="1"/>
</dbReference>
<name>A0ABR7N535_9FIRM</name>
<evidence type="ECO:0000256" key="12">
    <source>
        <dbReference type="SAM" id="Phobius"/>
    </source>
</evidence>
<proteinExistence type="predicted"/>
<keyword evidence="11 12" id="KW-0472">Membrane</keyword>
<dbReference type="CDD" id="cd06225">
    <property type="entry name" value="HAMP"/>
    <property type="match status" value="1"/>
</dbReference>
<comment type="subcellular location">
    <subcellularLocation>
        <location evidence="1">Cell membrane</location>
        <topology evidence="1">Multi-pass membrane protein</topology>
    </subcellularLocation>
</comment>
<accession>A0ABR7N535</accession>
<evidence type="ECO:0000256" key="7">
    <source>
        <dbReference type="ARBA" id="ARBA00022777"/>
    </source>
</evidence>
<evidence type="ECO:0000256" key="3">
    <source>
        <dbReference type="ARBA" id="ARBA00022553"/>
    </source>
</evidence>
<organism evidence="14 15">
    <name type="scientific">Jingyaoa shaoxingensis</name>
    <dbReference type="NCBI Taxonomy" id="2763671"/>
    <lineage>
        <taxon>Bacteria</taxon>
        <taxon>Bacillati</taxon>
        <taxon>Bacillota</taxon>
        <taxon>Clostridia</taxon>
        <taxon>Lachnospirales</taxon>
        <taxon>Lachnospiraceae</taxon>
        <taxon>Jingyaoa</taxon>
    </lineage>
</organism>
<dbReference type="PANTHER" id="PTHR34220">
    <property type="entry name" value="SENSOR HISTIDINE KINASE YPDA"/>
    <property type="match status" value="1"/>
</dbReference>
<evidence type="ECO:0000256" key="6">
    <source>
        <dbReference type="ARBA" id="ARBA00022741"/>
    </source>
</evidence>
<dbReference type="Gene3D" id="6.10.340.10">
    <property type="match status" value="1"/>
</dbReference>
<dbReference type="SMART" id="SM00304">
    <property type="entry name" value="HAMP"/>
    <property type="match status" value="1"/>
</dbReference>
<evidence type="ECO:0000256" key="8">
    <source>
        <dbReference type="ARBA" id="ARBA00022840"/>
    </source>
</evidence>
<keyword evidence="6" id="KW-0547">Nucleotide-binding</keyword>
<keyword evidence="9 12" id="KW-1133">Transmembrane helix</keyword>
<evidence type="ECO:0000256" key="10">
    <source>
        <dbReference type="ARBA" id="ARBA00023012"/>
    </source>
</evidence>
<dbReference type="PANTHER" id="PTHR34220:SF11">
    <property type="entry name" value="SENSOR PROTEIN KINASE HPTS"/>
    <property type="match status" value="1"/>
</dbReference>
<comment type="caution">
    <text evidence="14">The sequence shown here is derived from an EMBL/GenBank/DDBJ whole genome shotgun (WGS) entry which is preliminary data.</text>
</comment>
<keyword evidence="3" id="KW-0597">Phosphoprotein</keyword>
<dbReference type="Pfam" id="PF00672">
    <property type="entry name" value="HAMP"/>
    <property type="match status" value="1"/>
</dbReference>
<evidence type="ECO:0000259" key="13">
    <source>
        <dbReference type="PROSITE" id="PS50885"/>
    </source>
</evidence>
<reference evidence="14 15" key="1">
    <citation type="submission" date="2020-08" db="EMBL/GenBank/DDBJ databases">
        <title>Genome public.</title>
        <authorList>
            <person name="Liu C."/>
            <person name="Sun Q."/>
        </authorList>
    </citation>
    <scope>NUCLEOTIDE SEQUENCE [LARGE SCALE GENOMIC DNA]</scope>
    <source>
        <strain evidence="14 15">NSJ-46</strain>
    </source>
</reference>
<evidence type="ECO:0000256" key="5">
    <source>
        <dbReference type="ARBA" id="ARBA00022692"/>
    </source>
</evidence>
<evidence type="ECO:0000313" key="14">
    <source>
        <dbReference type="EMBL" id="MBC8571516.1"/>
    </source>
</evidence>
<dbReference type="GO" id="GO:0016301">
    <property type="term" value="F:kinase activity"/>
    <property type="evidence" value="ECO:0007669"/>
    <property type="project" value="UniProtKB-KW"/>
</dbReference>
<dbReference type="RefSeq" id="WP_249306278.1">
    <property type="nucleotide sequence ID" value="NZ_JACRSZ010000001.1"/>
</dbReference>
<feature type="domain" description="HAMP" evidence="13">
    <location>
        <begin position="322"/>
        <end position="374"/>
    </location>
</feature>
<dbReference type="InterPro" id="IPR003660">
    <property type="entry name" value="HAMP_dom"/>
</dbReference>
<dbReference type="Pfam" id="PF06580">
    <property type="entry name" value="His_kinase"/>
    <property type="match status" value="1"/>
</dbReference>
<evidence type="ECO:0000256" key="2">
    <source>
        <dbReference type="ARBA" id="ARBA00022475"/>
    </source>
</evidence>
<keyword evidence="10" id="KW-0902">Two-component regulatory system</keyword>
<keyword evidence="4" id="KW-0808">Transferase</keyword>
<dbReference type="InterPro" id="IPR036890">
    <property type="entry name" value="HATPase_C_sf"/>
</dbReference>
<dbReference type="PROSITE" id="PS50885">
    <property type="entry name" value="HAMP"/>
    <property type="match status" value="1"/>
</dbReference>
<evidence type="ECO:0000256" key="4">
    <source>
        <dbReference type="ARBA" id="ARBA00022679"/>
    </source>
</evidence>
<sequence length="593" mass="67005">MSIINKKSRLQLRRERIPLWSQLVILVTLITALLISFILIRDYRKNRDYLMEQHVSTSVRLLDLEMQNLEQYIRDLTSFCLLPLYDSQFTQALNSRTSFTPSQTKNIKELIQSGYYSRSDLDGYQIYFCNQDQTYGRVGASQHVMLLPSSSLSEEPGSIISASGKYYNAIEPSAEQNGFFSYYQTIIRIQDCSQQAVVKVDVDTSYARSLNSKHQNYGEFICIFNRDDALLYSGKPDIFSTANTLSAKTSVDASDDTSFLLTLNDTDYLGVLCTSIPYGLKMTAFLPLDNLHQEIRSLLYTNIFTGILLWCVVSALIYILLRLAMRPLAQLSRQMVKAGDGNFSPVTGIGGSLEITDLADSYNDMVRHIDRLIRRSYLSEINEKTSRLAALEAQLNPHFLYNTLQAIATEALVNDQPQIYQMITSLASNLRYSIQGGDLVYLKSEITYVKNYVFLQKIRLEDRLQVTFDMDESLLQTMIPKISIQILVENAIIHGIGPETDSITIVIETVRHDRWLCVSVSDDGCGISENQLQQMQAEFQNYLHPGNAGKIGLANLNSRLHLLYEEDATLEIQSQAGKGTSITMKVPVDAVRG</sequence>
<dbReference type="Gene3D" id="3.30.565.10">
    <property type="entry name" value="Histidine kinase-like ATPase, C-terminal domain"/>
    <property type="match status" value="1"/>
</dbReference>
<dbReference type="InterPro" id="IPR050640">
    <property type="entry name" value="Bact_2-comp_sensor_kinase"/>
</dbReference>
<dbReference type="Proteomes" id="UP000657421">
    <property type="component" value="Unassembled WGS sequence"/>
</dbReference>